<sequence>MDLKLNNIKHNSKKNFKFIFLLNIKRFRLIDEDDSDYKNERKIYENVLKIFDIERVVIEKFTIDGAYEDQSNLNKLMQIFKNSHGETIEISINARDFEFAEKLANSKLDLFLGFFSFMRYRFLKRIDFNDDKPIDKINAKSCIVLEGDKLIYPYLKYVPERTLDSIRNEVNEVRFTNSIDLKIRYNLSYFEHYIELMKETKNDKSKKKLWKCLTEFLRLYYDACTEKNLPYAFLKFWMIGETIIKKISGKIKDENLLKRLEQVFKVFHNDKFIRNRFKFLYLRRNELVHEGNFEQITYVDRNLAKIIADSVLLFYISYMNDLNNLAEYDFLIQNMNKSDNEIDRYSLVLKIISKNR</sequence>
<dbReference type="GeneID" id="10277583"/>
<dbReference type="eggNOG" id="arCOG09531">
    <property type="taxonomic scope" value="Archaea"/>
</dbReference>
<accession>F0T5Y4</accession>
<dbReference type="AlphaFoldDB" id="F0T5Y4"/>
<protein>
    <submittedName>
        <fullName evidence="1">Uncharacterized protein</fullName>
    </submittedName>
</protein>
<evidence type="ECO:0000313" key="1">
    <source>
        <dbReference type="EMBL" id="ADZ09377.1"/>
    </source>
</evidence>
<dbReference type="OrthoDB" id="384948at2157"/>
<proteinExistence type="predicted"/>
<evidence type="ECO:0000313" key="2">
    <source>
        <dbReference type="Proteomes" id="UP000007490"/>
    </source>
</evidence>
<dbReference type="EMBL" id="CP002551">
    <property type="protein sequence ID" value="ADZ09377.1"/>
    <property type="molecule type" value="Genomic_DNA"/>
</dbReference>
<dbReference type="Proteomes" id="UP000007490">
    <property type="component" value="Chromosome"/>
</dbReference>
<reference evidence="1 2" key="2">
    <citation type="journal article" date="2014" name="Int. J. Syst. Evol. Microbiol.">
        <title>Methanobacterium paludis sp. nov. and a novel strain of Methanobacterium lacus isolated from northern peatlands.</title>
        <authorList>
            <person name="Cadillo-Quiroz H."/>
            <person name="Brauer S.L."/>
            <person name="Goodson N."/>
            <person name="Yavitt J.B."/>
            <person name="Zinder S.H."/>
        </authorList>
    </citation>
    <scope>NUCLEOTIDE SEQUENCE [LARGE SCALE GENOMIC DNA]</scope>
    <source>
        <strain evidence="1 2">AL-21</strain>
    </source>
</reference>
<dbReference type="RefSeq" id="WP_013644728.1">
    <property type="nucleotide sequence ID" value="NC_015216.1"/>
</dbReference>
<organism evidence="1 2">
    <name type="scientific">Methanobacterium lacus (strain AL-21)</name>
    <dbReference type="NCBI Taxonomy" id="877455"/>
    <lineage>
        <taxon>Archaea</taxon>
        <taxon>Methanobacteriati</taxon>
        <taxon>Methanobacteriota</taxon>
        <taxon>Methanomada group</taxon>
        <taxon>Methanobacteria</taxon>
        <taxon>Methanobacteriales</taxon>
        <taxon>Methanobacteriaceae</taxon>
        <taxon>Methanobacterium</taxon>
    </lineage>
</organism>
<name>F0T5Y4_METLA</name>
<dbReference type="HOGENOM" id="CLU_777580_0_0_2"/>
<dbReference type="KEGG" id="mel:Metbo_1133"/>
<reference evidence="2" key="1">
    <citation type="submission" date="2011-02" db="EMBL/GenBank/DDBJ databases">
        <title>Complete sequence of Methanobacterium sp. AL-21.</title>
        <authorList>
            <consortium name="US DOE Joint Genome Institute"/>
            <person name="Lucas S."/>
            <person name="Copeland A."/>
            <person name="Lapidus A."/>
            <person name="Cheng J.-F."/>
            <person name="Goodwin L."/>
            <person name="Pitluck S."/>
            <person name="Chertkov O."/>
            <person name="Detter J.C."/>
            <person name="Han C."/>
            <person name="Tapia R."/>
            <person name="Land M."/>
            <person name="Hauser L."/>
            <person name="Kyrpides N."/>
            <person name="Ivanova N."/>
            <person name="Mikhailova N."/>
            <person name="Pagani I."/>
            <person name="Cadillo-Quiroz H."/>
            <person name="Imachi H."/>
            <person name="Zinder S."/>
            <person name="Liu W."/>
            <person name="Woyke T."/>
        </authorList>
    </citation>
    <scope>NUCLEOTIDE SEQUENCE [LARGE SCALE GENOMIC DNA]</scope>
    <source>
        <strain evidence="2">AL-21</strain>
    </source>
</reference>
<keyword evidence="2" id="KW-1185">Reference proteome</keyword>
<gene>
    <name evidence="1" type="ordered locus">Metbo_1133</name>
</gene>